<dbReference type="PROSITE" id="PS50879">
    <property type="entry name" value="RNASE_H_1"/>
    <property type="match status" value="1"/>
</dbReference>
<dbReference type="PROSITE" id="PS50878">
    <property type="entry name" value="RT_POL"/>
    <property type="match status" value="1"/>
</dbReference>
<proteinExistence type="predicted"/>
<dbReference type="AlphaFoldDB" id="A0A8T1YCN1"/>
<dbReference type="CDD" id="cd04660">
    <property type="entry name" value="nsLTP_like"/>
    <property type="match status" value="1"/>
</dbReference>
<name>A0A8T1YCN1_9BRAS</name>
<evidence type="ECO:0000313" key="3">
    <source>
        <dbReference type="EMBL" id="KAG7543691.1"/>
    </source>
</evidence>
<dbReference type="Proteomes" id="UP000694240">
    <property type="component" value="Chromosome 12"/>
</dbReference>
<dbReference type="InterPro" id="IPR044741">
    <property type="entry name" value="NsLTP-like"/>
</dbReference>
<reference evidence="3 4" key="1">
    <citation type="submission" date="2020-12" db="EMBL/GenBank/DDBJ databases">
        <title>Concerted genomic and epigenomic changes stabilize Arabidopsis allopolyploids.</title>
        <authorList>
            <person name="Chen Z."/>
        </authorList>
    </citation>
    <scope>NUCLEOTIDE SEQUENCE [LARGE SCALE GENOMIC DNA]</scope>
    <source>
        <strain evidence="3">Allo738</strain>
        <tissue evidence="3">Leaf</tissue>
    </source>
</reference>
<protein>
    <submittedName>
        <fullName evidence="3">Ribonuclease H domain</fullName>
    </submittedName>
</protein>
<evidence type="ECO:0000313" key="4">
    <source>
        <dbReference type="Proteomes" id="UP000694240"/>
    </source>
</evidence>
<dbReference type="InterPro" id="IPR002156">
    <property type="entry name" value="RNaseH_domain"/>
</dbReference>
<dbReference type="InterPro" id="IPR000477">
    <property type="entry name" value="RT_dom"/>
</dbReference>
<dbReference type="Pfam" id="PF00078">
    <property type="entry name" value="RVT_1"/>
    <property type="match status" value="1"/>
</dbReference>
<dbReference type="Pfam" id="PF13456">
    <property type="entry name" value="RVT_3"/>
    <property type="match status" value="1"/>
</dbReference>
<dbReference type="GO" id="GO:0003676">
    <property type="term" value="F:nucleic acid binding"/>
    <property type="evidence" value="ECO:0007669"/>
    <property type="project" value="InterPro"/>
</dbReference>
<dbReference type="CDD" id="cd06222">
    <property type="entry name" value="RNase_H_like"/>
    <property type="match status" value="1"/>
</dbReference>
<dbReference type="Pfam" id="PF14368">
    <property type="entry name" value="LTP_2"/>
    <property type="match status" value="1"/>
</dbReference>
<dbReference type="EMBL" id="JAEFBK010000012">
    <property type="protein sequence ID" value="KAG7543691.1"/>
    <property type="molecule type" value="Genomic_DNA"/>
</dbReference>
<dbReference type="PANTHER" id="PTHR33116">
    <property type="entry name" value="REVERSE TRANSCRIPTASE ZINC-BINDING DOMAIN-CONTAINING PROTEIN-RELATED-RELATED"/>
    <property type="match status" value="1"/>
</dbReference>
<feature type="domain" description="Reverse transcriptase" evidence="1">
    <location>
        <begin position="1"/>
        <end position="149"/>
    </location>
</feature>
<keyword evidence="4" id="KW-1185">Reference proteome</keyword>
<dbReference type="InterPro" id="IPR044730">
    <property type="entry name" value="RNase_H-like_dom_plant"/>
</dbReference>
<dbReference type="InterPro" id="IPR016140">
    <property type="entry name" value="Bifunc_inhib/LTP/seed_store"/>
</dbReference>
<feature type="domain" description="RNase H type-1" evidence="2">
    <location>
        <begin position="521"/>
        <end position="651"/>
    </location>
</feature>
<dbReference type="PANTHER" id="PTHR33116:SF70">
    <property type="entry name" value="NON-LTR RETROELEMENT REVERSE TRANSCRIPTASE-LIKE PROTEIN"/>
    <property type="match status" value="1"/>
</dbReference>
<sequence>MQCVSCPSMSVLWNGEKTNSFKPLRGLRQGDLLSPYLFVLCLERLCHLIDRSIVNKDWKPISISRGGPKLSHICFADDLILFAEASIAQIRVIRGVLEEFCKASGQKVSLEKSKNFFSENVSRDLEKMISDESGIKATRDLGKYLGMPVLQKRINKETFGYVLERASTRLAGWKSRVLSMALSMAGRLTLTKAVLSSLPMHTMSTIVLLKSILTGLDKISRTFLWGSTPEKRKQHLVAWKRVCLSKGEGGLGIRGSEATNKALIAKLGWRLLQDYSSLWARVLRSKYKVGDVHDGSWLVVKGTWSSTWRSVAVGLREVVLQGLSWVIGDGRRVHFWSDRWLSSRLLMEEVIMDLPTEYKELTVRDFWQEGRGWMMERISPFVSMNTRLELGAVVLDNVMGARDRISWSKSTDGCFTVKSAYTMLTASYNPQPNVERDIYASRVFVQCVKGLLRLPYIYFGTARPCQEIRRGLLYGKNGKCRDRVRFVKELAAEVTKANLLSKEQMSKPARVERMIGWVAPAAGWVKLNTDGASRGKPGPATAGGVLRDGDGAWCGGFALNIGRCSAPLAELWGVYYGLYLAWDRKVSRLVVEVDSEMVVGFLKTGINDTHPLSFLVRLCHGFISRDWIVRIDHVYREANFLADGIAEFAFSLPLGFHLLNSVPEAVASVMSADNLGTSRPRRICVQDGMSKDFCYTEDIGAFCVKASLYPGLKPNSIYYLGPRLGSYDLASGTNSSFKLDRFGERERVKIKKRERMGKNNTRFLMQFAVLAIVLYAAIMVKEATSIPVCNIDTNDLEKCRPAVTGNNPPHPRPDCCAVARAANLQCLCPYKSYLSTFGINPSRVRPLLANCGLKSPSCF</sequence>
<dbReference type="GO" id="GO:0004523">
    <property type="term" value="F:RNA-DNA hybrid ribonuclease activity"/>
    <property type="evidence" value="ECO:0007669"/>
    <property type="project" value="InterPro"/>
</dbReference>
<evidence type="ECO:0000259" key="1">
    <source>
        <dbReference type="PROSITE" id="PS50878"/>
    </source>
</evidence>
<gene>
    <name evidence="3" type="ORF">ISN45_Aa07g035800</name>
</gene>
<evidence type="ECO:0000259" key="2">
    <source>
        <dbReference type="PROSITE" id="PS50879"/>
    </source>
</evidence>
<comment type="caution">
    <text evidence="3">The sequence shown here is derived from an EMBL/GenBank/DDBJ whole genome shotgun (WGS) entry which is preliminary data.</text>
</comment>
<organism evidence="3 4">
    <name type="scientific">Arabidopsis thaliana x Arabidopsis arenosa</name>
    <dbReference type="NCBI Taxonomy" id="1240361"/>
    <lineage>
        <taxon>Eukaryota</taxon>
        <taxon>Viridiplantae</taxon>
        <taxon>Streptophyta</taxon>
        <taxon>Embryophyta</taxon>
        <taxon>Tracheophyta</taxon>
        <taxon>Spermatophyta</taxon>
        <taxon>Magnoliopsida</taxon>
        <taxon>eudicotyledons</taxon>
        <taxon>Gunneridae</taxon>
        <taxon>Pentapetalae</taxon>
        <taxon>rosids</taxon>
        <taxon>malvids</taxon>
        <taxon>Brassicales</taxon>
        <taxon>Brassicaceae</taxon>
        <taxon>Camelineae</taxon>
        <taxon>Arabidopsis</taxon>
    </lineage>
</organism>
<accession>A0A8T1YCN1</accession>
<dbReference type="SMART" id="SM00499">
    <property type="entry name" value="AAI"/>
    <property type="match status" value="1"/>
</dbReference>